<comment type="caution">
    <text evidence="13">The sequence shown here is derived from an EMBL/GenBank/DDBJ whole genome shotgun (WGS) entry which is preliminary data.</text>
</comment>
<comment type="catalytic activity">
    <reaction evidence="6">
        <text>N(6)-acetyl-L-lysyl-[protein] + NAD(+) + H2O = 2''-O-acetyl-ADP-D-ribose + nicotinamide + L-lysyl-[protein]</text>
        <dbReference type="Rhea" id="RHEA:43636"/>
        <dbReference type="Rhea" id="RHEA-COMP:9752"/>
        <dbReference type="Rhea" id="RHEA-COMP:10731"/>
        <dbReference type="ChEBI" id="CHEBI:15377"/>
        <dbReference type="ChEBI" id="CHEBI:17154"/>
        <dbReference type="ChEBI" id="CHEBI:29969"/>
        <dbReference type="ChEBI" id="CHEBI:57540"/>
        <dbReference type="ChEBI" id="CHEBI:61930"/>
        <dbReference type="ChEBI" id="CHEBI:83767"/>
        <dbReference type="EC" id="2.3.1.286"/>
    </reaction>
</comment>
<keyword evidence="14" id="KW-1185">Reference proteome</keyword>
<dbReference type="InterPro" id="IPR017328">
    <property type="entry name" value="Sirtuin_class_I"/>
</dbReference>
<feature type="binding site" evidence="8">
    <location>
        <begin position="223"/>
        <end position="225"/>
    </location>
    <ligand>
        <name>NAD(+)</name>
        <dbReference type="ChEBI" id="CHEBI:57540"/>
    </ligand>
</feature>
<dbReference type="EC" id="2.3.1.286" evidence="6"/>
<dbReference type="InterPro" id="IPR026590">
    <property type="entry name" value="Ssirtuin_cat_dom"/>
</dbReference>
<feature type="active site" description="Proton acceptor" evidence="7 10">
    <location>
        <position position="126"/>
    </location>
</feature>
<dbReference type="InterPro" id="IPR003000">
    <property type="entry name" value="Sirtuin"/>
</dbReference>
<feature type="binding site" evidence="9 10">
    <location>
        <position position="158"/>
    </location>
    <ligand>
        <name>Zn(2+)</name>
        <dbReference type="ChEBI" id="CHEBI:29105"/>
    </ligand>
</feature>
<keyword evidence="2 6" id="KW-0808">Transferase</keyword>
<dbReference type="Gene3D" id="3.30.1600.10">
    <property type="entry name" value="SIR2/SIRT2 'Small Domain"/>
    <property type="match status" value="1"/>
</dbReference>
<dbReference type="SUPFAM" id="SSF52467">
    <property type="entry name" value="DHS-like NAD/FAD-binding domain"/>
    <property type="match status" value="1"/>
</dbReference>
<dbReference type="Proteomes" id="UP000669133">
    <property type="component" value="Unassembled WGS sequence"/>
</dbReference>
<sequence>MESKLAPLVDALKSKKKVCLFTGAGVSTGAGIPDFRSPDTGLYSNLAKLNLPYAEAVFDIDFFKENPKPFYTLAEELFPGNYAPTKFHYLVRILQEQNLLKRVYTQNIDILDRLAGVKDNFIIEAHGSFATSRCIHCKKEVSIKKLKVMIKEKKVPTCAHCKGYIKPDITFYGEGLPSKFFETWDKDRDDVEVALVSGTSLTVYPFASLPSSLDKTCLRVLANREKVGDLGRRKKDIVVLSDCDEFAETLADLLGWKDDLEKYYKEGQKKYGKSHAVEDELEKIDEKLKREAGVEKVDKDRSADHSEDEEGLDELINKLKI</sequence>
<comment type="similarity">
    <text evidence="1 6">Belongs to the sirtuin family. Class I subfamily.</text>
</comment>
<dbReference type="InterPro" id="IPR029035">
    <property type="entry name" value="DHS-like_NAD/FAD-binding_dom"/>
</dbReference>
<evidence type="ECO:0000256" key="10">
    <source>
        <dbReference type="PROSITE-ProRule" id="PRU00236"/>
    </source>
</evidence>
<evidence type="ECO:0000256" key="6">
    <source>
        <dbReference type="PIRNR" id="PIRNR037938"/>
    </source>
</evidence>
<evidence type="ECO:0000256" key="9">
    <source>
        <dbReference type="PIRSR" id="PIRSR037938-3"/>
    </source>
</evidence>
<dbReference type="Gene3D" id="3.40.50.1220">
    <property type="entry name" value="TPP-binding domain"/>
    <property type="match status" value="1"/>
</dbReference>
<dbReference type="GO" id="GO:0070403">
    <property type="term" value="F:NAD+ binding"/>
    <property type="evidence" value="ECO:0007669"/>
    <property type="project" value="UniProtKB-UniRule"/>
</dbReference>
<evidence type="ECO:0000256" key="1">
    <source>
        <dbReference type="ARBA" id="ARBA00006924"/>
    </source>
</evidence>
<dbReference type="PROSITE" id="PS50305">
    <property type="entry name" value="SIRTUIN"/>
    <property type="match status" value="1"/>
</dbReference>
<feature type="binding site" evidence="8">
    <location>
        <begin position="24"/>
        <end position="28"/>
    </location>
    <ligand>
        <name>NAD(+)</name>
        <dbReference type="ChEBI" id="CHEBI:57540"/>
    </ligand>
</feature>
<evidence type="ECO:0000256" key="7">
    <source>
        <dbReference type="PIRSR" id="PIRSR037938-1"/>
    </source>
</evidence>
<keyword evidence="3 6" id="KW-0479">Metal-binding</keyword>
<evidence type="ECO:0000256" key="2">
    <source>
        <dbReference type="ARBA" id="ARBA00022679"/>
    </source>
</evidence>
<name>A0A8H7ZCA8_9ASCO</name>
<protein>
    <recommendedName>
        <fullName evidence="6">NAD-dependent protein deacetylase</fullName>
        <ecNumber evidence="6">2.3.1.286</ecNumber>
    </recommendedName>
</protein>
<accession>A0A8H7ZCA8</accession>
<feature type="binding site" evidence="9 10">
    <location>
        <position position="134"/>
    </location>
    <ligand>
        <name>Zn(2+)</name>
        <dbReference type="ChEBI" id="CHEBI:29105"/>
    </ligand>
</feature>
<dbReference type="OrthoDB" id="420264at2759"/>
<organism evidence="13 14">
    <name type="scientific">Candida metapsilosis</name>
    <dbReference type="NCBI Taxonomy" id="273372"/>
    <lineage>
        <taxon>Eukaryota</taxon>
        <taxon>Fungi</taxon>
        <taxon>Dikarya</taxon>
        <taxon>Ascomycota</taxon>
        <taxon>Saccharomycotina</taxon>
        <taxon>Pichiomycetes</taxon>
        <taxon>Debaryomycetaceae</taxon>
        <taxon>Candida/Lodderomyces clade</taxon>
        <taxon>Candida</taxon>
    </lineage>
</organism>
<dbReference type="EMBL" id="JAEOAQ010000008">
    <property type="protein sequence ID" value="KAG5416835.1"/>
    <property type="molecule type" value="Genomic_DNA"/>
</dbReference>
<feature type="binding site" evidence="9 10">
    <location>
        <position position="137"/>
    </location>
    <ligand>
        <name>Zn(2+)</name>
        <dbReference type="ChEBI" id="CHEBI:29105"/>
    </ligand>
</feature>
<dbReference type="GO" id="GO:0008270">
    <property type="term" value="F:zinc ion binding"/>
    <property type="evidence" value="ECO:0007669"/>
    <property type="project" value="UniProtKB-UniRule"/>
</dbReference>
<evidence type="ECO:0000313" key="13">
    <source>
        <dbReference type="EMBL" id="KAG5416835.1"/>
    </source>
</evidence>
<feature type="binding site" evidence="8">
    <location>
        <begin position="199"/>
        <end position="200"/>
    </location>
    <ligand>
        <name>NAD(+)</name>
        <dbReference type="ChEBI" id="CHEBI:57540"/>
    </ligand>
</feature>
<evidence type="ECO:0000256" key="5">
    <source>
        <dbReference type="ARBA" id="ARBA00023027"/>
    </source>
</evidence>
<dbReference type="PIRSF" id="PIRSF037938">
    <property type="entry name" value="SIR2_euk"/>
    <property type="match status" value="1"/>
</dbReference>
<feature type="compositionally biased region" description="Basic and acidic residues" evidence="11">
    <location>
        <begin position="292"/>
        <end position="305"/>
    </location>
</feature>
<feature type="binding site" evidence="9 10">
    <location>
        <position position="161"/>
    </location>
    <ligand>
        <name>Zn(2+)</name>
        <dbReference type="ChEBI" id="CHEBI:29105"/>
    </ligand>
</feature>
<dbReference type="CDD" id="cd01408">
    <property type="entry name" value="SIRT1"/>
    <property type="match status" value="1"/>
</dbReference>
<proteinExistence type="inferred from homology"/>
<feature type="region of interest" description="Disordered" evidence="11">
    <location>
        <begin position="292"/>
        <end position="321"/>
    </location>
</feature>
<feature type="binding site" evidence="8">
    <location>
        <position position="243"/>
    </location>
    <ligand>
        <name>NAD(+)</name>
        <dbReference type="ChEBI" id="CHEBI:57540"/>
    </ligand>
</feature>
<feature type="binding site" evidence="8">
    <location>
        <begin position="106"/>
        <end position="109"/>
    </location>
    <ligand>
        <name>NAD(+)</name>
        <dbReference type="ChEBI" id="CHEBI:57540"/>
    </ligand>
</feature>
<dbReference type="PANTHER" id="PTHR11085:SF6">
    <property type="entry name" value="NAD-DEPENDENT PROTEIN DEACETYLASE SIRTUIN-2"/>
    <property type="match status" value="1"/>
</dbReference>
<dbReference type="GO" id="GO:0017136">
    <property type="term" value="F:histone deacetylase activity, NAD-dependent"/>
    <property type="evidence" value="ECO:0007669"/>
    <property type="project" value="InterPro"/>
</dbReference>
<keyword evidence="5 6" id="KW-0520">NAD</keyword>
<evidence type="ECO:0000256" key="8">
    <source>
        <dbReference type="PIRSR" id="PIRSR037938-2"/>
    </source>
</evidence>
<dbReference type="InterPro" id="IPR050134">
    <property type="entry name" value="NAD-dep_sirtuin_deacylases"/>
</dbReference>
<evidence type="ECO:0000256" key="3">
    <source>
        <dbReference type="ARBA" id="ARBA00022723"/>
    </source>
</evidence>
<dbReference type="InterPro" id="IPR026591">
    <property type="entry name" value="Sirtuin_cat_small_dom_sf"/>
</dbReference>
<feature type="domain" description="Deacetylase sirtuin-type" evidence="12">
    <location>
        <begin position="1"/>
        <end position="257"/>
    </location>
</feature>
<dbReference type="GO" id="GO:0005634">
    <property type="term" value="C:nucleus"/>
    <property type="evidence" value="ECO:0007669"/>
    <property type="project" value="TreeGrafter"/>
</dbReference>
<evidence type="ECO:0000313" key="14">
    <source>
        <dbReference type="Proteomes" id="UP000669133"/>
    </source>
</evidence>
<dbReference type="GeneID" id="93654194"/>
<dbReference type="Pfam" id="PF02146">
    <property type="entry name" value="SIR2"/>
    <property type="match status" value="1"/>
</dbReference>
<evidence type="ECO:0000259" key="12">
    <source>
        <dbReference type="PROSITE" id="PS50305"/>
    </source>
</evidence>
<feature type="binding site" evidence="8">
    <location>
        <begin position="34"/>
        <end position="36"/>
    </location>
    <ligand>
        <name>NAD(+)</name>
        <dbReference type="ChEBI" id="CHEBI:57540"/>
    </ligand>
</feature>
<evidence type="ECO:0000256" key="11">
    <source>
        <dbReference type="SAM" id="MobiDB-lite"/>
    </source>
</evidence>
<comment type="cofactor">
    <cofactor evidence="9">
        <name>Zn(2+)</name>
        <dbReference type="ChEBI" id="CHEBI:29105"/>
    </cofactor>
    <text evidence="9">Binds 1 zinc ion per subunit.</text>
</comment>
<dbReference type="AlphaFoldDB" id="A0A8H7ZCA8"/>
<reference evidence="13 14" key="1">
    <citation type="submission" date="2020-12" db="EMBL/GenBank/DDBJ databases">
        <title>Effect of drift, selection, and recombination on the evolution of hybrid genomes in Candida yeast pathogens.</title>
        <authorList>
            <person name="Mixao V."/>
            <person name="Ksiezopolska E."/>
            <person name="Saus E."/>
            <person name="Boekhout T."/>
            <person name="Gacser A."/>
            <person name="Gabaldon T."/>
        </authorList>
    </citation>
    <scope>NUCLEOTIDE SEQUENCE [LARGE SCALE GENOMIC DNA]</scope>
    <source>
        <strain evidence="13 14">BP57</strain>
    </source>
</reference>
<dbReference type="RefSeq" id="XP_067545951.1">
    <property type="nucleotide sequence ID" value="XM_067694755.1"/>
</dbReference>
<keyword evidence="4 6" id="KW-0862">Zinc</keyword>
<evidence type="ECO:0000256" key="4">
    <source>
        <dbReference type="ARBA" id="ARBA00022833"/>
    </source>
</evidence>
<gene>
    <name evidence="13" type="ORF">I9W82_005565</name>
</gene>
<dbReference type="PANTHER" id="PTHR11085">
    <property type="entry name" value="NAD-DEPENDENT PROTEIN DEACYLASE SIRTUIN-5, MITOCHONDRIAL-RELATED"/>
    <property type="match status" value="1"/>
</dbReference>